<evidence type="ECO:0000313" key="1">
    <source>
        <dbReference type="EMBL" id="CAB4790816.1"/>
    </source>
</evidence>
<dbReference type="AlphaFoldDB" id="A0A6J6X6C1"/>
<name>A0A6J6X6C1_9ZZZZ</name>
<reference evidence="1" key="1">
    <citation type="submission" date="2020-05" db="EMBL/GenBank/DDBJ databases">
        <authorList>
            <person name="Chiriac C."/>
            <person name="Salcher M."/>
            <person name="Ghai R."/>
            <person name="Kavagutti S V."/>
        </authorList>
    </citation>
    <scope>NUCLEOTIDE SEQUENCE</scope>
</reference>
<proteinExistence type="predicted"/>
<protein>
    <submittedName>
        <fullName evidence="1">Unannotated protein</fullName>
    </submittedName>
</protein>
<accession>A0A6J6X6C1</accession>
<sequence>MHDGAISQHDRKSANDIFDLAVAVGELSGTTTGQPTADGGEIERLGEVANGETTSAQYFFKVWSELAGLHGHSQRLIIDGNDLVHGREIECDAPSNRDGTTNDATASTLGCDGHAVSIRNTQGVRHVLDCLRQHDDTGESWYDALANPTNRQWPPVATVFEANALVGVEGDIGGGQFVENDQRQFGSGELDGEVTLGQLVGHGGGSHYESLNSEAGG</sequence>
<organism evidence="1">
    <name type="scientific">freshwater metagenome</name>
    <dbReference type="NCBI Taxonomy" id="449393"/>
    <lineage>
        <taxon>unclassified sequences</taxon>
        <taxon>metagenomes</taxon>
        <taxon>ecological metagenomes</taxon>
    </lineage>
</organism>
<gene>
    <name evidence="1" type="ORF">UFOPK2958_01175</name>
</gene>
<dbReference type="EMBL" id="CAFAAB010000150">
    <property type="protein sequence ID" value="CAB4790816.1"/>
    <property type="molecule type" value="Genomic_DNA"/>
</dbReference>